<sequence>MNEIHPSFDLSMAPKDFELWVKQVLENEFSIEKFEAKHLDKIPGHDGVYEIDVSCRFSIGDFEFLMLVECKHHRHPIKREVVQTLHAKMQSVGAQKGIVFTTSRFQEGAKTYADAHGIALVTVCDGRLALSARSQNFEASYALLDKLGMPHIFARTFHSNFISMFNAKDTQGALKKALNL</sequence>
<keyword evidence="2" id="KW-0255">Endonuclease</keyword>
<dbReference type="GO" id="GO:0003677">
    <property type="term" value="F:DNA binding"/>
    <property type="evidence" value="ECO:0007669"/>
    <property type="project" value="InterPro"/>
</dbReference>
<proteinExistence type="predicted"/>
<dbReference type="InterPro" id="IPR007560">
    <property type="entry name" value="Restrct_endonuc_IV_Mrr"/>
</dbReference>
<dbReference type="GO" id="GO:0015666">
    <property type="term" value="F:restriction endodeoxyribonuclease activity"/>
    <property type="evidence" value="ECO:0007669"/>
    <property type="project" value="TreeGrafter"/>
</dbReference>
<dbReference type="SUPFAM" id="SSF52980">
    <property type="entry name" value="Restriction endonuclease-like"/>
    <property type="match status" value="1"/>
</dbReference>
<dbReference type="EMBL" id="JAFREP010000011">
    <property type="protein sequence ID" value="MBO1319377.1"/>
    <property type="molecule type" value="Genomic_DNA"/>
</dbReference>
<dbReference type="RefSeq" id="WP_207859198.1">
    <property type="nucleotide sequence ID" value="NZ_JAFREP010000011.1"/>
</dbReference>
<dbReference type="PANTHER" id="PTHR30015">
    <property type="entry name" value="MRR RESTRICTION SYSTEM PROTEIN"/>
    <property type="match status" value="1"/>
</dbReference>
<evidence type="ECO:0000259" key="1">
    <source>
        <dbReference type="Pfam" id="PF04471"/>
    </source>
</evidence>
<dbReference type="Gene3D" id="3.40.1350.10">
    <property type="match status" value="1"/>
</dbReference>
<feature type="domain" description="Restriction endonuclease type IV Mrr" evidence="1">
    <location>
        <begin position="11"/>
        <end position="122"/>
    </location>
</feature>
<keyword evidence="3" id="KW-1185">Reference proteome</keyword>
<dbReference type="AlphaFoldDB" id="A0A8J7Q822"/>
<evidence type="ECO:0000313" key="3">
    <source>
        <dbReference type="Proteomes" id="UP000664417"/>
    </source>
</evidence>
<keyword evidence="2" id="KW-0540">Nuclease</keyword>
<dbReference type="InterPro" id="IPR052906">
    <property type="entry name" value="Type_IV_Methyl-Rstrct_Enzyme"/>
</dbReference>
<organism evidence="2 3">
    <name type="scientific">Acanthopleuribacter pedis</name>
    <dbReference type="NCBI Taxonomy" id="442870"/>
    <lineage>
        <taxon>Bacteria</taxon>
        <taxon>Pseudomonadati</taxon>
        <taxon>Acidobacteriota</taxon>
        <taxon>Holophagae</taxon>
        <taxon>Acanthopleuribacterales</taxon>
        <taxon>Acanthopleuribacteraceae</taxon>
        <taxon>Acanthopleuribacter</taxon>
    </lineage>
</organism>
<comment type="caution">
    <text evidence="2">The sequence shown here is derived from an EMBL/GenBank/DDBJ whole genome shotgun (WGS) entry which is preliminary data.</text>
</comment>
<dbReference type="Pfam" id="PF04471">
    <property type="entry name" value="Mrr_cat"/>
    <property type="match status" value="1"/>
</dbReference>
<name>A0A8J7Q822_9BACT</name>
<evidence type="ECO:0000313" key="2">
    <source>
        <dbReference type="EMBL" id="MBO1319377.1"/>
    </source>
</evidence>
<dbReference type="InterPro" id="IPR011335">
    <property type="entry name" value="Restrct_endonuc-II-like"/>
</dbReference>
<keyword evidence="2" id="KW-0378">Hydrolase</keyword>
<protein>
    <submittedName>
        <fullName evidence="2">Restriction endonuclease</fullName>
    </submittedName>
</protein>
<dbReference type="Proteomes" id="UP000664417">
    <property type="component" value="Unassembled WGS sequence"/>
</dbReference>
<dbReference type="PANTHER" id="PTHR30015:SF7">
    <property type="entry name" value="TYPE IV METHYL-DIRECTED RESTRICTION ENZYME ECOKMRR"/>
    <property type="match status" value="1"/>
</dbReference>
<accession>A0A8J7Q822</accession>
<reference evidence="2" key="1">
    <citation type="submission" date="2021-03" db="EMBL/GenBank/DDBJ databases">
        <authorList>
            <person name="Wang G."/>
        </authorList>
    </citation>
    <scope>NUCLEOTIDE SEQUENCE</scope>
    <source>
        <strain evidence="2">KCTC 12899</strain>
    </source>
</reference>
<gene>
    <name evidence="2" type="ORF">J3U88_12965</name>
</gene>
<dbReference type="InterPro" id="IPR011856">
    <property type="entry name" value="tRNA_endonuc-like_dom_sf"/>
</dbReference>
<dbReference type="GO" id="GO:0009307">
    <property type="term" value="P:DNA restriction-modification system"/>
    <property type="evidence" value="ECO:0007669"/>
    <property type="project" value="InterPro"/>
</dbReference>